<protein>
    <recommendedName>
        <fullName evidence="2">GS catalytic domain-containing protein</fullName>
    </recommendedName>
</protein>
<dbReference type="SUPFAM" id="SSF55931">
    <property type="entry name" value="Glutamine synthetase/guanido kinase"/>
    <property type="match status" value="1"/>
</dbReference>
<organism evidence="3">
    <name type="scientific">marine sediment metagenome</name>
    <dbReference type="NCBI Taxonomy" id="412755"/>
    <lineage>
        <taxon>unclassified sequences</taxon>
        <taxon>metagenomes</taxon>
        <taxon>ecological metagenomes</taxon>
    </lineage>
</organism>
<sequence>VCQNPLRVADETILFHFVTRKVAAQFGYYAIFIPKPFNGQNRNAFHIHLSMSDLNMKNIFYDANSPHSLSQTMKHFIGGLLKYARETSIVMASSFNSYKAYVVEREAPIVRSWGLTNRSCMVRIPWIKNPNATRLELRSPDPSGNVYLQLATLIEMGLKGIQDKLESGEPESQSIYEKIKSSKVWDDNFLPKSMFEALVEAEKSQFLKDIMGELRYDKYMGLKIADWEEHRTHITVRERSKYFDI</sequence>
<feature type="domain" description="GS catalytic" evidence="2">
    <location>
        <begin position="1"/>
        <end position="245"/>
    </location>
</feature>
<proteinExistence type="inferred from homology"/>
<dbReference type="GO" id="GO:0016020">
    <property type="term" value="C:membrane"/>
    <property type="evidence" value="ECO:0007669"/>
    <property type="project" value="TreeGrafter"/>
</dbReference>
<accession>A0A0F9CKH9</accession>
<name>A0A0F9CKH9_9ZZZZ</name>
<gene>
    <name evidence="3" type="ORF">LCGC14_2598480</name>
</gene>
<dbReference type="AlphaFoldDB" id="A0A0F9CKH9"/>
<dbReference type="Pfam" id="PF00120">
    <property type="entry name" value="Gln-synt_C"/>
    <property type="match status" value="1"/>
</dbReference>
<reference evidence="3" key="1">
    <citation type="journal article" date="2015" name="Nature">
        <title>Complex archaea that bridge the gap between prokaryotes and eukaryotes.</title>
        <authorList>
            <person name="Spang A."/>
            <person name="Saw J.H."/>
            <person name="Jorgensen S.L."/>
            <person name="Zaremba-Niedzwiedzka K."/>
            <person name="Martijn J."/>
            <person name="Lind A.E."/>
            <person name="van Eijk R."/>
            <person name="Schleper C."/>
            <person name="Guy L."/>
            <person name="Ettema T.J."/>
        </authorList>
    </citation>
    <scope>NUCLEOTIDE SEQUENCE</scope>
</reference>
<evidence type="ECO:0000259" key="2">
    <source>
        <dbReference type="PROSITE" id="PS51987"/>
    </source>
</evidence>
<dbReference type="PROSITE" id="PS51987">
    <property type="entry name" value="GS_CATALYTIC"/>
    <property type="match status" value="1"/>
</dbReference>
<dbReference type="Gene3D" id="3.30.590.10">
    <property type="entry name" value="Glutamine synthetase/guanido kinase, catalytic domain"/>
    <property type="match status" value="1"/>
</dbReference>
<dbReference type="GO" id="GO:0005737">
    <property type="term" value="C:cytoplasm"/>
    <property type="evidence" value="ECO:0007669"/>
    <property type="project" value="TreeGrafter"/>
</dbReference>
<evidence type="ECO:0000313" key="3">
    <source>
        <dbReference type="EMBL" id="KKL06191.1"/>
    </source>
</evidence>
<dbReference type="EMBL" id="LAZR01043812">
    <property type="protein sequence ID" value="KKL06191.1"/>
    <property type="molecule type" value="Genomic_DNA"/>
</dbReference>
<dbReference type="InterPro" id="IPR014746">
    <property type="entry name" value="Gln_synth/guanido_kin_cat_dom"/>
</dbReference>
<dbReference type="SMART" id="SM01230">
    <property type="entry name" value="Gln-synt_C"/>
    <property type="match status" value="1"/>
</dbReference>
<dbReference type="GO" id="GO:0004356">
    <property type="term" value="F:glutamine synthetase activity"/>
    <property type="evidence" value="ECO:0007669"/>
    <property type="project" value="InterPro"/>
</dbReference>
<comment type="caution">
    <text evidence="3">The sequence shown here is derived from an EMBL/GenBank/DDBJ whole genome shotgun (WGS) entry which is preliminary data.</text>
</comment>
<dbReference type="InterPro" id="IPR008146">
    <property type="entry name" value="Gln_synth_cat_dom"/>
</dbReference>
<dbReference type="PANTHER" id="PTHR43407">
    <property type="entry name" value="GLUTAMINE SYNTHETASE"/>
    <property type="match status" value="1"/>
</dbReference>
<dbReference type="PANTHER" id="PTHR43407:SF1">
    <property type="entry name" value="LENGSIN"/>
    <property type="match status" value="1"/>
</dbReference>
<comment type="similarity">
    <text evidence="1">Belongs to the glutamine synthetase family.</text>
</comment>
<feature type="non-terminal residue" evidence="3">
    <location>
        <position position="1"/>
    </location>
</feature>
<evidence type="ECO:0000256" key="1">
    <source>
        <dbReference type="ARBA" id="ARBA00009897"/>
    </source>
</evidence>